<evidence type="ECO:0000313" key="3">
    <source>
        <dbReference type="Proteomes" id="UP001189429"/>
    </source>
</evidence>
<comment type="caution">
    <text evidence="2">The sequence shown here is derived from an EMBL/GenBank/DDBJ whole genome shotgun (WGS) entry which is preliminary data.</text>
</comment>
<feature type="transmembrane region" description="Helical" evidence="1">
    <location>
        <begin position="76"/>
        <end position="96"/>
    </location>
</feature>
<reference evidence="2" key="1">
    <citation type="submission" date="2023-10" db="EMBL/GenBank/DDBJ databases">
        <authorList>
            <person name="Chen Y."/>
            <person name="Shah S."/>
            <person name="Dougan E. K."/>
            <person name="Thang M."/>
            <person name="Chan C."/>
        </authorList>
    </citation>
    <scope>NUCLEOTIDE SEQUENCE [LARGE SCALE GENOMIC DNA]</scope>
</reference>
<dbReference type="Proteomes" id="UP001189429">
    <property type="component" value="Unassembled WGS sequence"/>
</dbReference>
<name>A0ABN9SRB3_9DINO</name>
<gene>
    <name evidence="2" type="ORF">PCOR1329_LOCUS31741</name>
</gene>
<keyword evidence="1" id="KW-0472">Membrane</keyword>
<organism evidence="2 3">
    <name type="scientific">Prorocentrum cordatum</name>
    <dbReference type="NCBI Taxonomy" id="2364126"/>
    <lineage>
        <taxon>Eukaryota</taxon>
        <taxon>Sar</taxon>
        <taxon>Alveolata</taxon>
        <taxon>Dinophyceae</taxon>
        <taxon>Prorocentrales</taxon>
        <taxon>Prorocentraceae</taxon>
        <taxon>Prorocentrum</taxon>
    </lineage>
</organism>
<dbReference type="EMBL" id="CAUYUJ010012603">
    <property type="protein sequence ID" value="CAK0834274.1"/>
    <property type="molecule type" value="Genomic_DNA"/>
</dbReference>
<proteinExistence type="predicted"/>
<keyword evidence="1" id="KW-1133">Transmembrane helix</keyword>
<protein>
    <submittedName>
        <fullName evidence="2">Uncharacterized protein</fullName>
    </submittedName>
</protein>
<keyword evidence="3" id="KW-1185">Reference proteome</keyword>
<sequence length="153" mass="16189">MCCTRVGEPVGGATGCLRRKGQRRKVCGEVRAASPSRAGLVACFCGSWPGISRLRREVHRRAPTASLQAHSSAPPFLIFFLLLLLLLNLSVGALPLQGALNSNGAAAPLARRVLLLQPLASGTAVFGKEPPGVAWLAWRAMAWPRLVFGAAPK</sequence>
<keyword evidence="1" id="KW-0812">Transmembrane</keyword>
<evidence type="ECO:0000256" key="1">
    <source>
        <dbReference type="SAM" id="Phobius"/>
    </source>
</evidence>
<evidence type="ECO:0000313" key="2">
    <source>
        <dbReference type="EMBL" id="CAK0834274.1"/>
    </source>
</evidence>
<accession>A0ABN9SRB3</accession>